<comment type="caution">
    <text evidence="2">The sequence shown here is derived from an EMBL/GenBank/DDBJ whole genome shotgun (WGS) entry which is preliminary data.</text>
</comment>
<reference evidence="2" key="1">
    <citation type="submission" date="2020-09" db="EMBL/GenBank/DDBJ databases">
        <title>Pelobacter alkaliphilus sp. nov., a novel anaerobic arsenate-reducing bacterium from terrestrial mud volcano.</title>
        <authorList>
            <person name="Khomyakova M.A."/>
            <person name="Merkel A.Y."/>
            <person name="Slobodkin A.I."/>
        </authorList>
    </citation>
    <scope>NUCLEOTIDE SEQUENCE</scope>
    <source>
        <strain evidence="2">M08fum</strain>
    </source>
</reference>
<name>A0A8J6QQ85_9BACT</name>
<evidence type="ECO:0008006" key="4">
    <source>
        <dbReference type="Google" id="ProtNLM"/>
    </source>
</evidence>
<dbReference type="RefSeq" id="WP_191156106.1">
    <property type="nucleotide sequence ID" value="NZ_JACWUN010000010.1"/>
</dbReference>
<keyword evidence="1" id="KW-0472">Membrane</keyword>
<accession>A0A8J6QQ85</accession>
<gene>
    <name evidence="2" type="ORF">ICT70_09930</name>
</gene>
<evidence type="ECO:0000313" key="2">
    <source>
        <dbReference type="EMBL" id="MBD1400991.1"/>
    </source>
</evidence>
<evidence type="ECO:0000256" key="1">
    <source>
        <dbReference type="SAM" id="Phobius"/>
    </source>
</evidence>
<keyword evidence="3" id="KW-1185">Reference proteome</keyword>
<evidence type="ECO:0000313" key="3">
    <source>
        <dbReference type="Proteomes" id="UP000632828"/>
    </source>
</evidence>
<dbReference type="Proteomes" id="UP000632828">
    <property type="component" value="Unassembled WGS sequence"/>
</dbReference>
<proteinExistence type="predicted"/>
<keyword evidence="1" id="KW-1133">Transmembrane helix</keyword>
<dbReference type="EMBL" id="JACWUN010000010">
    <property type="protein sequence ID" value="MBD1400991.1"/>
    <property type="molecule type" value="Genomic_DNA"/>
</dbReference>
<keyword evidence="1" id="KW-0812">Transmembrane</keyword>
<dbReference type="AlphaFoldDB" id="A0A8J6QQ85"/>
<feature type="transmembrane region" description="Helical" evidence="1">
    <location>
        <begin position="12"/>
        <end position="33"/>
    </location>
</feature>
<protein>
    <recommendedName>
        <fullName evidence="4">DUF3311 domain-containing protein</fullName>
    </recommendedName>
</protein>
<organism evidence="2 3">
    <name type="scientific">Pelovirga terrestris</name>
    <dbReference type="NCBI Taxonomy" id="2771352"/>
    <lineage>
        <taxon>Bacteria</taxon>
        <taxon>Pseudomonadati</taxon>
        <taxon>Thermodesulfobacteriota</taxon>
        <taxon>Desulfuromonadia</taxon>
        <taxon>Geobacterales</taxon>
        <taxon>Geobacteraceae</taxon>
        <taxon>Pelovirga</taxon>
    </lineage>
</organism>
<sequence length="85" mass="10110">MKQHRPDNTLREAWILFMILGMIMINFPFIHIFNGDMSLLGIPRLVVYFMYGWPASIAVIWLFVRRLEQESQAQQNNNNNDLITR</sequence>
<feature type="transmembrane region" description="Helical" evidence="1">
    <location>
        <begin position="45"/>
        <end position="64"/>
    </location>
</feature>